<dbReference type="Proteomes" id="UP000236291">
    <property type="component" value="Unassembled WGS sequence"/>
</dbReference>
<comment type="caution">
    <text evidence="1">The sequence shown here is derived from an EMBL/GenBank/DDBJ whole genome shotgun (WGS) entry which is preliminary data.</text>
</comment>
<dbReference type="ExpressionAtlas" id="A0A2K3JS11">
    <property type="expression patterns" value="baseline"/>
</dbReference>
<reference evidence="1 2" key="2">
    <citation type="journal article" date="2017" name="Front. Plant Sci.">
        <title>Gene Classification and Mining of Molecular Markers Useful in Red Clover (Trifolium pratense) Breeding.</title>
        <authorList>
            <person name="Istvanek J."/>
            <person name="Dluhosova J."/>
            <person name="Dluhos P."/>
            <person name="Patkova L."/>
            <person name="Nedelnik J."/>
            <person name="Repkova J."/>
        </authorList>
    </citation>
    <scope>NUCLEOTIDE SEQUENCE [LARGE SCALE GENOMIC DNA]</scope>
    <source>
        <strain evidence="2">cv. Tatra</strain>
        <tissue evidence="1">Young leaves</tissue>
    </source>
</reference>
<organism evidence="1 2">
    <name type="scientific">Trifolium pratense</name>
    <name type="common">Red clover</name>
    <dbReference type="NCBI Taxonomy" id="57577"/>
    <lineage>
        <taxon>Eukaryota</taxon>
        <taxon>Viridiplantae</taxon>
        <taxon>Streptophyta</taxon>
        <taxon>Embryophyta</taxon>
        <taxon>Tracheophyta</taxon>
        <taxon>Spermatophyta</taxon>
        <taxon>Magnoliopsida</taxon>
        <taxon>eudicotyledons</taxon>
        <taxon>Gunneridae</taxon>
        <taxon>Pentapetalae</taxon>
        <taxon>rosids</taxon>
        <taxon>fabids</taxon>
        <taxon>Fabales</taxon>
        <taxon>Fabaceae</taxon>
        <taxon>Papilionoideae</taxon>
        <taxon>50 kb inversion clade</taxon>
        <taxon>NPAAA clade</taxon>
        <taxon>Hologalegina</taxon>
        <taxon>IRL clade</taxon>
        <taxon>Trifolieae</taxon>
        <taxon>Trifolium</taxon>
    </lineage>
</organism>
<proteinExistence type="predicted"/>
<gene>
    <name evidence="1" type="ORF">L195_g058386</name>
</gene>
<protein>
    <submittedName>
        <fullName evidence="1">Phospho-N-acetylmuramoyl-pentapeptide-transferase</fullName>
    </submittedName>
</protein>
<evidence type="ECO:0000313" key="1">
    <source>
        <dbReference type="EMBL" id="PNX56806.1"/>
    </source>
</evidence>
<evidence type="ECO:0000313" key="2">
    <source>
        <dbReference type="Proteomes" id="UP000236291"/>
    </source>
</evidence>
<feature type="non-terminal residue" evidence="1">
    <location>
        <position position="83"/>
    </location>
</feature>
<reference evidence="1 2" key="1">
    <citation type="journal article" date="2014" name="Am. J. Bot.">
        <title>Genome assembly and annotation for red clover (Trifolium pratense; Fabaceae).</title>
        <authorList>
            <person name="Istvanek J."/>
            <person name="Jaros M."/>
            <person name="Krenek A."/>
            <person name="Repkova J."/>
        </authorList>
    </citation>
    <scope>NUCLEOTIDE SEQUENCE [LARGE SCALE GENOMIC DNA]</scope>
    <source>
        <strain evidence="2">cv. Tatra</strain>
        <tissue evidence="1">Young leaves</tissue>
    </source>
</reference>
<keyword evidence="1" id="KW-0808">Transferase</keyword>
<dbReference type="EMBL" id="ASHM01120943">
    <property type="protein sequence ID" value="PNX56806.1"/>
    <property type="molecule type" value="Genomic_DNA"/>
</dbReference>
<dbReference type="GO" id="GO:0016740">
    <property type="term" value="F:transferase activity"/>
    <property type="evidence" value="ECO:0007669"/>
    <property type="project" value="UniProtKB-KW"/>
</dbReference>
<accession>A0A2K3JS11</accession>
<sequence length="83" mass="9135">IDICCVYVLQDSFDFPILDDWSPEESTSYVLSSSDGEDFDGDVFLTPVNDVDLPSSSASNKDALTVAAHRLVTIGRGQKKHRQ</sequence>
<feature type="non-terminal residue" evidence="1">
    <location>
        <position position="1"/>
    </location>
</feature>
<dbReference type="STRING" id="57577.A0A2K3JS11"/>
<dbReference type="AlphaFoldDB" id="A0A2K3JS11"/>
<name>A0A2K3JS11_TRIPR</name>